<dbReference type="InterPro" id="IPR021054">
    <property type="entry name" value="Cell_wall_mannoprotein_1"/>
</dbReference>
<dbReference type="Proteomes" id="UP000027222">
    <property type="component" value="Unassembled WGS sequence"/>
</dbReference>
<name>A0A067SHI1_GALM3</name>
<keyword evidence="3" id="KW-1185">Reference proteome</keyword>
<proteinExistence type="predicted"/>
<dbReference type="OrthoDB" id="2944394at2759"/>
<dbReference type="Pfam" id="PF12296">
    <property type="entry name" value="HsbA"/>
    <property type="match status" value="1"/>
</dbReference>
<reference evidence="3" key="1">
    <citation type="journal article" date="2014" name="Proc. Natl. Acad. Sci. U.S.A.">
        <title>Extensive sampling of basidiomycete genomes demonstrates inadequacy of the white-rot/brown-rot paradigm for wood decay fungi.</title>
        <authorList>
            <person name="Riley R."/>
            <person name="Salamov A.A."/>
            <person name="Brown D.W."/>
            <person name="Nagy L.G."/>
            <person name="Floudas D."/>
            <person name="Held B.W."/>
            <person name="Levasseur A."/>
            <person name="Lombard V."/>
            <person name="Morin E."/>
            <person name="Otillar R."/>
            <person name="Lindquist E.A."/>
            <person name="Sun H."/>
            <person name="LaButti K.M."/>
            <person name="Schmutz J."/>
            <person name="Jabbour D."/>
            <person name="Luo H."/>
            <person name="Baker S.E."/>
            <person name="Pisabarro A.G."/>
            <person name="Walton J.D."/>
            <person name="Blanchette R.A."/>
            <person name="Henrissat B."/>
            <person name="Martin F."/>
            <person name="Cullen D."/>
            <person name="Hibbett D.S."/>
            <person name="Grigoriev I.V."/>
        </authorList>
    </citation>
    <scope>NUCLEOTIDE SEQUENCE [LARGE SCALE GENOMIC DNA]</scope>
    <source>
        <strain evidence="3">CBS 339.88</strain>
    </source>
</reference>
<evidence type="ECO:0000313" key="2">
    <source>
        <dbReference type="EMBL" id="KDR66233.1"/>
    </source>
</evidence>
<keyword evidence="1" id="KW-0732">Signal</keyword>
<feature type="signal peptide" evidence="1">
    <location>
        <begin position="1"/>
        <end position="19"/>
    </location>
</feature>
<evidence type="ECO:0000313" key="3">
    <source>
        <dbReference type="Proteomes" id="UP000027222"/>
    </source>
</evidence>
<feature type="chain" id="PRO_5001648955" evidence="1">
    <location>
        <begin position="20"/>
        <end position="175"/>
    </location>
</feature>
<dbReference type="EMBL" id="KL142425">
    <property type="protein sequence ID" value="KDR66233.1"/>
    <property type="molecule type" value="Genomic_DNA"/>
</dbReference>
<sequence>MRLQTTFIAFPLLVAATTASTVDLVADFNSIKAQTVALNNSVNVFPATGGTLSQAFDINAMAGNLIATTIITWGDIQDAPKPFTDSDANKLLTITEGLQPIIGDALEGVLAKKGAFDALNVTYLVKVDINNLDTWTANLLIALGGFISADELPRVDLLKNESVAAFAAARAVYGL</sequence>
<organism evidence="2 3">
    <name type="scientific">Galerina marginata (strain CBS 339.88)</name>
    <dbReference type="NCBI Taxonomy" id="685588"/>
    <lineage>
        <taxon>Eukaryota</taxon>
        <taxon>Fungi</taxon>
        <taxon>Dikarya</taxon>
        <taxon>Basidiomycota</taxon>
        <taxon>Agaricomycotina</taxon>
        <taxon>Agaricomycetes</taxon>
        <taxon>Agaricomycetidae</taxon>
        <taxon>Agaricales</taxon>
        <taxon>Agaricineae</taxon>
        <taxon>Strophariaceae</taxon>
        <taxon>Galerina</taxon>
    </lineage>
</organism>
<gene>
    <name evidence="2" type="ORF">GALMADRAFT_147997</name>
</gene>
<evidence type="ECO:0000256" key="1">
    <source>
        <dbReference type="SAM" id="SignalP"/>
    </source>
</evidence>
<protein>
    <submittedName>
        <fullName evidence="2">Uncharacterized protein</fullName>
    </submittedName>
</protein>
<accession>A0A067SHI1</accession>
<dbReference type="AlphaFoldDB" id="A0A067SHI1"/>
<dbReference type="HOGENOM" id="CLU_099165_2_0_1"/>